<evidence type="ECO:0000313" key="2">
    <source>
        <dbReference type="EMBL" id="ABA50511.1"/>
    </source>
</evidence>
<protein>
    <submittedName>
        <fullName evidence="2">Uncharacterized protein</fullName>
    </submittedName>
</protein>
<feature type="region of interest" description="Disordered" evidence="1">
    <location>
        <begin position="1008"/>
        <end position="1027"/>
    </location>
</feature>
<feature type="region of interest" description="Disordered" evidence="1">
    <location>
        <begin position="1973"/>
        <end position="2003"/>
    </location>
</feature>
<feature type="region of interest" description="Disordered" evidence="1">
    <location>
        <begin position="621"/>
        <end position="642"/>
    </location>
</feature>
<gene>
    <name evidence="2" type="ordered locus">BURPS1710b_3285</name>
</gene>
<feature type="region of interest" description="Disordered" evidence="1">
    <location>
        <begin position="249"/>
        <end position="269"/>
    </location>
</feature>
<dbReference type="EMBL" id="CP000124">
    <property type="protein sequence ID" value="ABA50511.1"/>
    <property type="molecule type" value="Genomic_DNA"/>
</dbReference>
<dbReference type="KEGG" id="bpm:BURPS1710b_3285"/>
<organism evidence="2 3">
    <name type="scientific">Burkholderia pseudomallei (strain 1710b)</name>
    <dbReference type="NCBI Taxonomy" id="320372"/>
    <lineage>
        <taxon>Bacteria</taxon>
        <taxon>Pseudomonadati</taxon>
        <taxon>Pseudomonadota</taxon>
        <taxon>Betaproteobacteria</taxon>
        <taxon>Burkholderiales</taxon>
        <taxon>Burkholderiaceae</taxon>
        <taxon>Burkholderia</taxon>
        <taxon>pseudomallei group</taxon>
    </lineage>
</organism>
<evidence type="ECO:0000256" key="1">
    <source>
        <dbReference type="SAM" id="MobiDB-lite"/>
    </source>
</evidence>
<proteinExistence type="predicted"/>
<sequence>MLRGERSDGLVRGVGGGAGAGIRRCADRIDDAPGQRHRGCALGNRHHRQLDLERLLDRETKLHPHQRIHAHVEHRFVERDAIGRHVQNPCDLRLQRPGNQRDRFIAGQREHLFAQLRATVARIAAVRMRLQQRIPARLRGRHAARDGVPVEPDHRFAGRARDQRALERDHRLAGRDRGAADARLQRLARIGMAREEADVLERPPCHERTGQSRRAAMLDERLEEAVGRDVVRLPRIAEIGRRRRIDHEQVERQRTRRAMQVPRARHLRGEHSGHARIVEIAHEPVVDRHRGMQHALERDIAPDDRGNHRIDRRRVGHIARHDVDRDAERGSPALDFVARRDGEFAGTARQRQSACAALDHPARARETEPARAADHQVRAMRIERERIGARGSVRRRRRAARIGHEHLADLARLLHVAERVLGPFGGKRAIRQRMQHARREQPHHVAEQARGQLGQRAHQLVGIDAEVTDVVAKRPQPDMAVFVEIALAELEETAERAQRVDAAHHRLAGERIQHDVDALAARHRANLVRERQAARIEHVVGTEQAHELALLVTAGRREHFRAEVARELDRRDPDAARAAMYEHALAAAQPREFDERVIRGEERGRHGRRLLERQALGFRRDRLRARPDTRRERGRREPENRVARREFRHGAAHPHDAAGQLHADRRAREAGLDRLVGQQPHRIHHVAKIQARCNGLDFHLVRAQRAFGQREPFEIAQRTRRVEREHGCARDRAIVARGVLRGREHARHPPPVRAENDFFLERRTGQLANQRLGNPIRRAVDIDQAAREFGMLVRQHAAEAPERRLLRMRMRGPGKRRAAARDDGQPRGCVRLRAEHANQCRQRDHAIALRGHQVVARRRLGERRFRRAEHDMRRLPGRQRRNRIGRMRDLHDIGRIARMRQRVGQPRPETADDIRCVQHEPLLAACERIEIARIAAARCGNGACGIARDDEHRRAFQIERLLDMPHDADVTRVRERRLEIRRRERCGRIGLRRWRLHAEHDVGETAAARLGKQQQSARGQPRPHRVQRVGHVPTAAQRAIRDDHVVGPGFVGRQRQPFARLQRHRRHRRLRIGAEPGQLTGRRGDRVIAARGREMHAERLQHIAVRRPQFEHAQPARRLPRVDRLLDARRQQRIHVLPGRRGREEMLDQTVPGRRQQTCAVLRAAQHARQRRAAMREQRELGHVRRRLGQQPAPQFVEWRQRRACRVVAHETIAVTMRQTVLDEHVRKTRGQRRAPVRRPPRAGECAERIECLKHVEARQHVEQRQDFGQMPRTPAVVSGIEPRDGSCEQRVGRRQTGCVDIARQRHCFETVDEARGQVLPAADEIDAPKPASAEPRDDRALRVEEFKMRDDRMRAAPVDPREHAGDRIAAQIVDPADLHRHVGRMLAVARVRGEQCEQRMKPAVHQRRMQPISGQRARVTTCVRRGDVGERRVVAFGDPHRANPAKRRPVAEADRRRVRVQHVAVGGRQREQALEHVGRHDARRTERVAAFQHSPRHVQRPCAVGHPVARLDREGRGARLDHEPEQLRLLRLEDDRHANLDVLERRIRRIEEGARRGERHFHVPGARKRHAAIHDVIGEHRQLRRIELVFPRERVFVQAIAKQRMFAAAVDEAVAFDGRRQPEALALPRIGRQRGTRRARREAVWIDARAMRDRRENRLPQRRRAAVIALERRQRHAGHAGRRERLLHVGAQDRMRRDLDEQPDTLFDQMGDAVAEAHGLADIAPPVARIEFAAGERAAGHSRYERAVARLRPQAGQSGQYDRLDAVHVAAVERVVEIQHLEELAAAAQRSLQHLQSLRLARERHRIGAVDAGDLDTARQPVARDQLARRRVADTDGRHPAAAARHRLRAAANLDHAHCVGERQRARYPRRGNFADTVADCRVVAHAARIDHADHADLDREQQRLRVLRRGEPFGARTGQPLRTRAAAHHVDQRRAAVGAPQRVDLVQRRTEDGVLGIERVAHPDPLATVAREDKRSARRVGGRPAGRHAARPAFRRRPRQRRECRAAFGRVGRRDDRAMLEPLATTRGRRGQRLPVAAVLERRQIAVRERAERVRAARSQHERGRCAGGLRRARRHIVRDHRRHRRLGQHNVRVRSTETERVDADGQGGIAGFERHIAIDDTQAPAVEIDGRIGDGEIQRARHRAMLEAQHGLQQACHPGCRLEVADVGLHRADEQRAVRRACARHDVDQRARLDRIADRRAGAMRLQVGERLRIDARARVDATQQRRLRRRARHADAARRVADRIHAGAGDHRMDRVAVGDRAVKRLEQHERTAFRANVAVAGRIERAAAAARRQHRSLGEADEAERVQQQVDAAGERRFRFAGLQRLDSLMKCDER</sequence>
<dbReference type="HOGENOM" id="CLU_229770_0_0_4"/>
<accession>Q3JP46</accession>
<evidence type="ECO:0000313" key="3">
    <source>
        <dbReference type="Proteomes" id="UP000002700"/>
    </source>
</evidence>
<name>Q3JP46_BURP1</name>
<reference evidence="2 3" key="1">
    <citation type="submission" date="2005-09" db="EMBL/GenBank/DDBJ databases">
        <authorList>
            <person name="Woods D.E."/>
            <person name="Nierman W.C."/>
        </authorList>
    </citation>
    <scope>NUCLEOTIDE SEQUENCE [LARGE SCALE GENOMIC DNA]</scope>
    <source>
        <strain evidence="2 3">1710b</strain>
    </source>
</reference>
<feature type="compositionally biased region" description="Basic residues" evidence="1">
    <location>
        <begin position="1978"/>
        <end position="2003"/>
    </location>
</feature>
<dbReference type="EnsemblBacteria" id="ABA50511">
    <property type="protein sequence ID" value="ABA50511"/>
    <property type="gene ID" value="BURPS1710b_3285"/>
</dbReference>
<dbReference type="Proteomes" id="UP000002700">
    <property type="component" value="Chromosome I"/>
</dbReference>